<evidence type="ECO:0000313" key="4">
    <source>
        <dbReference type="Proteomes" id="UP000053024"/>
    </source>
</evidence>
<keyword evidence="1" id="KW-0456">Lyase</keyword>
<dbReference type="InterPro" id="IPR032466">
    <property type="entry name" value="Metal_Hydrolase"/>
</dbReference>
<dbReference type="PANTHER" id="PTHR21240">
    <property type="entry name" value="2-AMINO-3-CARBOXYLMUCONATE-6-SEMIALDEHYDE DECARBOXYLASE"/>
    <property type="match status" value="1"/>
</dbReference>
<dbReference type="SUPFAM" id="SSF51556">
    <property type="entry name" value="Metallo-dependent hydrolases"/>
    <property type="match status" value="1"/>
</dbReference>
<reference evidence="3 4" key="1">
    <citation type="submission" date="2015-10" db="EMBL/GenBank/DDBJ databases">
        <title>Draft genome sequence of Streptomyces bungoensis DSM 41781, type strain for the species Streptomyces bungoensis.</title>
        <authorList>
            <person name="Ruckert C."/>
            <person name="Winkler A."/>
            <person name="Kalinowski J."/>
            <person name="Kampfer P."/>
            <person name="Glaeser S."/>
        </authorList>
    </citation>
    <scope>NUCLEOTIDE SEQUENCE [LARGE SCALE GENOMIC DNA]</scope>
    <source>
        <strain evidence="3 4">DSM 41781</strain>
    </source>
</reference>
<dbReference type="GO" id="GO:0016787">
    <property type="term" value="F:hydrolase activity"/>
    <property type="evidence" value="ECO:0007669"/>
    <property type="project" value="InterPro"/>
</dbReference>
<protein>
    <recommendedName>
        <fullName evidence="2">Amidohydrolase-related domain-containing protein</fullName>
    </recommendedName>
</protein>
<evidence type="ECO:0000313" key="3">
    <source>
        <dbReference type="EMBL" id="KUN85533.1"/>
    </source>
</evidence>
<dbReference type="InterPro" id="IPR032465">
    <property type="entry name" value="ACMSD"/>
</dbReference>
<dbReference type="GO" id="GO:0016831">
    <property type="term" value="F:carboxy-lyase activity"/>
    <property type="evidence" value="ECO:0007669"/>
    <property type="project" value="InterPro"/>
</dbReference>
<comment type="caution">
    <text evidence="3">The sequence shown here is derived from an EMBL/GenBank/DDBJ whole genome shotgun (WGS) entry which is preliminary data.</text>
</comment>
<dbReference type="GO" id="GO:0019748">
    <property type="term" value="P:secondary metabolic process"/>
    <property type="evidence" value="ECO:0007669"/>
    <property type="project" value="TreeGrafter"/>
</dbReference>
<dbReference type="GO" id="GO:0005737">
    <property type="term" value="C:cytoplasm"/>
    <property type="evidence" value="ECO:0007669"/>
    <property type="project" value="TreeGrafter"/>
</dbReference>
<proteinExistence type="predicted"/>
<dbReference type="InterPro" id="IPR006680">
    <property type="entry name" value="Amidohydro-rel"/>
</dbReference>
<accession>A0A101T480</accession>
<keyword evidence="4" id="KW-1185">Reference proteome</keyword>
<dbReference type="EMBL" id="LMWX01000019">
    <property type="protein sequence ID" value="KUN85533.1"/>
    <property type="molecule type" value="Genomic_DNA"/>
</dbReference>
<dbReference type="Gene3D" id="3.20.20.140">
    <property type="entry name" value="Metal-dependent hydrolases"/>
    <property type="match status" value="1"/>
</dbReference>
<feature type="domain" description="Amidohydrolase-related" evidence="2">
    <location>
        <begin position="77"/>
        <end position="358"/>
    </location>
</feature>
<dbReference type="PANTHER" id="PTHR21240:SF28">
    <property type="entry name" value="ISO-OROTATE DECARBOXYLASE (EUROFUNG)"/>
    <property type="match status" value="1"/>
</dbReference>
<evidence type="ECO:0000256" key="1">
    <source>
        <dbReference type="ARBA" id="ARBA00023239"/>
    </source>
</evidence>
<dbReference type="STRING" id="285568.AQJ66_13575"/>
<name>A0A101T480_9ACTN</name>
<dbReference type="OrthoDB" id="8673349at2"/>
<organism evidence="3 4">
    <name type="scientific">Streptomyces bungoensis</name>
    <dbReference type="NCBI Taxonomy" id="285568"/>
    <lineage>
        <taxon>Bacteria</taxon>
        <taxon>Bacillati</taxon>
        <taxon>Actinomycetota</taxon>
        <taxon>Actinomycetes</taxon>
        <taxon>Kitasatosporales</taxon>
        <taxon>Streptomycetaceae</taxon>
        <taxon>Streptomyces</taxon>
    </lineage>
</organism>
<dbReference type="Pfam" id="PF04909">
    <property type="entry name" value="Amidohydro_2"/>
    <property type="match status" value="1"/>
</dbReference>
<gene>
    <name evidence="3" type="ORF">AQJ66_13575</name>
</gene>
<dbReference type="AlphaFoldDB" id="A0A101T480"/>
<dbReference type="RefSeq" id="WP_061920611.1">
    <property type="nucleotide sequence ID" value="NZ_KQ948855.1"/>
</dbReference>
<evidence type="ECO:0000259" key="2">
    <source>
        <dbReference type="Pfam" id="PF04909"/>
    </source>
</evidence>
<dbReference type="Proteomes" id="UP000053024">
    <property type="component" value="Unassembled WGS sequence"/>
</dbReference>
<sequence length="358" mass="39220">MLVSADSHVVEPPAVFRDYLDAEWRDQAPRLAPDHAGGERYVLPGTTRSIGLGLAGSAGTPGKELRESGTAFADIRPGAWQPGPRLEDQDADGVAAEVLYPTVGLFLLRHINRAYSAACMAAYNTWLAEFCAKAPDRLIGCGATAVTSPDSAVRDLRSIRGKGLKGALLPLEPAEGFYADERFDALWAAACDLALPITFHALPPDRRAPAAGPGAAVILPLWDAQELLTGLVFGGVLHRWPALRIVFAEFDAGWVPHLVQRLDHYFHRHHRWLKLDGRIHRPPSEYIARAVHFTFQDDPTALRLALHSQTNLLWASDFPHAESTWPASRSLASAGSELLPARLYDEFFSTRARSLYGI</sequence>